<sequence length="144" mass="15712">MTISDAFPVAAAAADAAADPAERPEKARVHARMRAREYRSLSVLVNFRRQVWADLRDAWWMPASLPTFQTAWAERMPDRDRVPGGNGVLYAGWVAYNHTVGLLIPAVALAVVGALTPILWAARHPARLALLTVIVTALYALTLG</sequence>
<keyword evidence="1" id="KW-1133">Transmembrane helix</keyword>
<keyword evidence="3" id="KW-1185">Reference proteome</keyword>
<feature type="transmembrane region" description="Helical" evidence="1">
    <location>
        <begin position="100"/>
        <end position="120"/>
    </location>
</feature>
<name>A0ABY5Z6Z6_9ACTN</name>
<protein>
    <submittedName>
        <fullName evidence="2">Uncharacterized protein</fullName>
    </submittedName>
</protein>
<accession>A0ABY5Z6Z6</accession>
<dbReference type="EMBL" id="CP073721">
    <property type="protein sequence ID" value="UWZ37823.1"/>
    <property type="molecule type" value="Genomic_DNA"/>
</dbReference>
<evidence type="ECO:0000313" key="2">
    <source>
        <dbReference type="EMBL" id="UWZ37823.1"/>
    </source>
</evidence>
<reference evidence="2" key="1">
    <citation type="submission" date="2021-04" db="EMBL/GenBank/DDBJ databases">
        <title>Biosynthetic gene clusters of Dactylosporangioum roseum.</title>
        <authorList>
            <person name="Hartkoorn R.C."/>
            <person name="Beaudoing E."/>
            <person name="Hot D."/>
            <person name="Moureu S."/>
        </authorList>
    </citation>
    <scope>NUCLEOTIDE SEQUENCE</scope>
    <source>
        <strain evidence="2">NRRL B-16295</strain>
    </source>
</reference>
<gene>
    <name evidence="2" type="ORF">Drose_05995</name>
</gene>
<proteinExistence type="predicted"/>
<evidence type="ECO:0000313" key="3">
    <source>
        <dbReference type="Proteomes" id="UP001058271"/>
    </source>
</evidence>
<feature type="transmembrane region" description="Helical" evidence="1">
    <location>
        <begin position="126"/>
        <end position="143"/>
    </location>
</feature>
<evidence type="ECO:0000256" key="1">
    <source>
        <dbReference type="SAM" id="Phobius"/>
    </source>
</evidence>
<keyword evidence="1" id="KW-0472">Membrane</keyword>
<dbReference type="RefSeq" id="WP_260727186.1">
    <property type="nucleotide sequence ID" value="NZ_BAAABS010000033.1"/>
</dbReference>
<keyword evidence="1" id="KW-0812">Transmembrane</keyword>
<organism evidence="2 3">
    <name type="scientific">Dactylosporangium roseum</name>
    <dbReference type="NCBI Taxonomy" id="47989"/>
    <lineage>
        <taxon>Bacteria</taxon>
        <taxon>Bacillati</taxon>
        <taxon>Actinomycetota</taxon>
        <taxon>Actinomycetes</taxon>
        <taxon>Micromonosporales</taxon>
        <taxon>Micromonosporaceae</taxon>
        <taxon>Dactylosporangium</taxon>
    </lineage>
</organism>
<dbReference type="Proteomes" id="UP001058271">
    <property type="component" value="Chromosome"/>
</dbReference>